<evidence type="ECO:0000259" key="20">
    <source>
        <dbReference type="Pfam" id="PF02706"/>
    </source>
</evidence>
<evidence type="ECO:0000256" key="17">
    <source>
        <dbReference type="ARBA" id="ARBA00081049"/>
    </source>
</evidence>
<dbReference type="Proteomes" id="UP000199706">
    <property type="component" value="Unassembled WGS sequence"/>
</dbReference>
<dbReference type="PANTHER" id="PTHR32309:SF32">
    <property type="entry name" value="TYROSINE-PROTEIN KINASE ETK-RELATED"/>
    <property type="match status" value="1"/>
</dbReference>
<keyword evidence="13" id="KW-0270">Exopolysaccharide synthesis</keyword>
<dbReference type="InterPro" id="IPR005702">
    <property type="entry name" value="Wzc-like_C"/>
</dbReference>
<dbReference type="GO" id="GO:0000271">
    <property type="term" value="P:polysaccharide biosynthetic process"/>
    <property type="evidence" value="ECO:0007669"/>
    <property type="project" value="UniProtKB-KW"/>
</dbReference>
<evidence type="ECO:0000256" key="11">
    <source>
        <dbReference type="ARBA" id="ARBA00023136"/>
    </source>
</evidence>
<keyword evidence="3" id="KW-1003">Cell membrane</keyword>
<evidence type="ECO:0000256" key="14">
    <source>
        <dbReference type="ARBA" id="ARBA00053015"/>
    </source>
</evidence>
<dbReference type="OrthoDB" id="9808257at2"/>
<evidence type="ECO:0000256" key="7">
    <source>
        <dbReference type="ARBA" id="ARBA00022741"/>
    </source>
</evidence>
<dbReference type="InterPro" id="IPR003856">
    <property type="entry name" value="LPS_length_determ_N"/>
</dbReference>
<feature type="domain" description="Polysaccharide chain length determinant N-terminal" evidence="20">
    <location>
        <begin position="16"/>
        <end position="107"/>
    </location>
</feature>
<gene>
    <name evidence="23" type="ORF">SAMN05216466_102400</name>
</gene>
<keyword evidence="6 19" id="KW-0812">Transmembrane</keyword>
<dbReference type="Pfam" id="PF13807">
    <property type="entry name" value="GNVR"/>
    <property type="match status" value="1"/>
</dbReference>
<keyword evidence="5" id="KW-0808">Transferase</keyword>
<evidence type="ECO:0000256" key="1">
    <source>
        <dbReference type="ARBA" id="ARBA00004429"/>
    </source>
</evidence>
<feature type="domain" description="AAA" evidence="21">
    <location>
        <begin position="567"/>
        <end position="679"/>
    </location>
</feature>
<dbReference type="Pfam" id="PF02706">
    <property type="entry name" value="Wzz"/>
    <property type="match status" value="1"/>
</dbReference>
<dbReference type="NCBIfam" id="TIGR01005">
    <property type="entry name" value="eps_transp_fam"/>
    <property type="match status" value="1"/>
</dbReference>
<accession>A0A1G7S6D5</accession>
<keyword evidence="18" id="KW-0175">Coiled coil</keyword>
<dbReference type="EMBL" id="FNCJ01000002">
    <property type="protein sequence ID" value="SDG18512.1"/>
    <property type="molecule type" value="Genomic_DNA"/>
</dbReference>
<reference evidence="23 24" key="1">
    <citation type="submission" date="2016-10" db="EMBL/GenBank/DDBJ databases">
        <authorList>
            <person name="de Groot N.N."/>
        </authorList>
    </citation>
    <scope>NUCLEOTIDE SEQUENCE [LARGE SCALE GENOMIC DNA]</scope>
    <source>
        <strain evidence="23 24">LMG 2247</strain>
    </source>
</reference>
<protein>
    <recommendedName>
        <fullName evidence="16">Putative tyrosine-protein kinase EpsB</fullName>
    </recommendedName>
    <alternativeName>
        <fullName evidence="17">EPS I polysaccharide export protein EpsB</fullName>
    </alternativeName>
</protein>
<evidence type="ECO:0000256" key="12">
    <source>
        <dbReference type="ARBA" id="ARBA00023137"/>
    </source>
</evidence>
<evidence type="ECO:0000256" key="6">
    <source>
        <dbReference type="ARBA" id="ARBA00022692"/>
    </source>
</evidence>
<evidence type="ECO:0000256" key="8">
    <source>
        <dbReference type="ARBA" id="ARBA00022777"/>
    </source>
</evidence>
<evidence type="ECO:0000313" key="23">
    <source>
        <dbReference type="EMBL" id="SDG18512.1"/>
    </source>
</evidence>
<feature type="coiled-coil region" evidence="18">
    <location>
        <begin position="302"/>
        <end position="366"/>
    </location>
</feature>
<dbReference type="Pfam" id="PF13614">
    <property type="entry name" value="AAA_31"/>
    <property type="match status" value="1"/>
</dbReference>
<comment type="subcellular location">
    <subcellularLocation>
        <location evidence="1">Cell inner membrane</location>
        <topology evidence="1">Multi-pass membrane protein</topology>
    </subcellularLocation>
</comment>
<dbReference type="InterPro" id="IPR027417">
    <property type="entry name" value="P-loop_NTPase"/>
</dbReference>
<dbReference type="Gene3D" id="3.40.50.300">
    <property type="entry name" value="P-loop containing nucleotide triphosphate hydrolases"/>
    <property type="match status" value="1"/>
</dbReference>
<feature type="transmembrane region" description="Helical" evidence="19">
    <location>
        <begin position="31"/>
        <end position="51"/>
    </location>
</feature>
<evidence type="ECO:0000256" key="18">
    <source>
        <dbReference type="SAM" id="Coils"/>
    </source>
</evidence>
<dbReference type="GO" id="GO:0042802">
    <property type="term" value="F:identical protein binding"/>
    <property type="evidence" value="ECO:0007669"/>
    <property type="project" value="UniProtKB-ARBA"/>
</dbReference>
<evidence type="ECO:0000256" key="9">
    <source>
        <dbReference type="ARBA" id="ARBA00022840"/>
    </source>
</evidence>
<dbReference type="SUPFAM" id="SSF52540">
    <property type="entry name" value="P-loop containing nucleoside triphosphate hydrolases"/>
    <property type="match status" value="1"/>
</dbReference>
<dbReference type="RefSeq" id="WP_090682497.1">
    <property type="nucleotide sequence ID" value="NZ_CADERL010000002.1"/>
</dbReference>
<dbReference type="PANTHER" id="PTHR32309">
    <property type="entry name" value="TYROSINE-PROTEIN KINASE"/>
    <property type="match status" value="1"/>
</dbReference>
<keyword evidence="7" id="KW-0547">Nucleotide-binding</keyword>
<feature type="domain" description="Tyrosine-protein kinase G-rich" evidence="22">
    <location>
        <begin position="400"/>
        <end position="480"/>
    </location>
</feature>
<dbReference type="GO" id="GO:0005886">
    <property type="term" value="C:plasma membrane"/>
    <property type="evidence" value="ECO:0007669"/>
    <property type="project" value="UniProtKB-SubCell"/>
</dbReference>
<evidence type="ECO:0000256" key="19">
    <source>
        <dbReference type="SAM" id="Phobius"/>
    </source>
</evidence>
<keyword evidence="11 19" id="KW-0472">Membrane</keyword>
<evidence type="ECO:0000256" key="4">
    <source>
        <dbReference type="ARBA" id="ARBA00022519"/>
    </source>
</evidence>
<comment type="function">
    <text evidence="15">Probably involved in polymerization and/or export of exopolysaccharide EPS I which functions as a virulence factor. May be involved in an ATP-dependent process in the pathway for EPS I production, possibly export of the trimeric repeat units across the inner membrane or their polymerization.</text>
</comment>
<evidence type="ECO:0000256" key="10">
    <source>
        <dbReference type="ARBA" id="ARBA00022989"/>
    </source>
</evidence>
<comment type="similarity">
    <text evidence="2">Belongs to the etk/wzc family.</text>
</comment>
<dbReference type="CDD" id="cd05387">
    <property type="entry name" value="BY-kinase"/>
    <property type="match status" value="1"/>
</dbReference>
<evidence type="ECO:0000256" key="15">
    <source>
        <dbReference type="ARBA" id="ARBA00054296"/>
    </source>
</evidence>
<dbReference type="GO" id="GO:0005524">
    <property type="term" value="F:ATP binding"/>
    <property type="evidence" value="ECO:0007669"/>
    <property type="project" value="UniProtKB-KW"/>
</dbReference>
<evidence type="ECO:0000256" key="5">
    <source>
        <dbReference type="ARBA" id="ARBA00022679"/>
    </source>
</evidence>
<proteinExistence type="inferred from homology"/>
<dbReference type="InterPro" id="IPR025669">
    <property type="entry name" value="AAA_dom"/>
</dbReference>
<keyword evidence="10 19" id="KW-1133">Transmembrane helix</keyword>
<keyword evidence="9" id="KW-0067">ATP-binding</keyword>
<organism evidence="23 24">
    <name type="scientific">Paraburkholderia phenazinium</name>
    <dbReference type="NCBI Taxonomy" id="60549"/>
    <lineage>
        <taxon>Bacteria</taxon>
        <taxon>Pseudomonadati</taxon>
        <taxon>Pseudomonadota</taxon>
        <taxon>Betaproteobacteria</taxon>
        <taxon>Burkholderiales</taxon>
        <taxon>Burkholderiaceae</taxon>
        <taxon>Paraburkholderia</taxon>
    </lineage>
</organism>
<dbReference type="AlphaFoldDB" id="A0A1G7S6D5"/>
<evidence type="ECO:0000256" key="3">
    <source>
        <dbReference type="ARBA" id="ARBA00022475"/>
    </source>
</evidence>
<dbReference type="FunFam" id="3.40.50.300:FF:000527">
    <property type="entry name" value="Tyrosine-protein kinase etk"/>
    <property type="match status" value="1"/>
</dbReference>
<dbReference type="NCBIfam" id="TIGR01007">
    <property type="entry name" value="eps_fam"/>
    <property type="match status" value="1"/>
</dbReference>
<evidence type="ECO:0000259" key="21">
    <source>
        <dbReference type="Pfam" id="PF13614"/>
    </source>
</evidence>
<name>A0A1G7S6D5_9BURK</name>
<dbReference type="InterPro" id="IPR050445">
    <property type="entry name" value="Bact_polysacc_biosynth/exp"/>
</dbReference>
<keyword evidence="4" id="KW-0997">Cell inner membrane</keyword>
<dbReference type="Pfam" id="PF23607">
    <property type="entry name" value="WZC_N"/>
    <property type="match status" value="1"/>
</dbReference>
<evidence type="ECO:0000259" key="22">
    <source>
        <dbReference type="Pfam" id="PF13807"/>
    </source>
</evidence>
<keyword evidence="8 23" id="KW-0418">Kinase</keyword>
<evidence type="ECO:0000313" key="24">
    <source>
        <dbReference type="Proteomes" id="UP000199706"/>
    </source>
</evidence>
<dbReference type="InterPro" id="IPR005700">
    <property type="entry name" value="EPS_ExoP-like"/>
</dbReference>
<sequence>MASIYKRQSDESSGGDQIHLADYLSVVVESWRLIAGITVAVVILGILYAVLARPIYRADVMIQVEDSASSTKDALGELASIFDTKQTAAAEIELIRSRLVVTETVQRLHLDINAYPRYFPLIGRAVARKAAPGELAPAFVGLSKFAWGGESIQVPLFEVPKSLYGTTFVLTARENGNFDLADQDGDIVLRGKAGTLSKDGKEGSAGVPATGTAASGPIEIQVDTLVARPGTQFIVARSSTLGTIDQLQDALTIAEKTKQSGVIGATLDGEDSARTALILNTIASAYVQQNIDRKSAEAEHTLAFLDQQLPQLRAQLDKAEDRYNAFRNEKGTVDLSEESRLLLQQIVDSKTKLADLEQQRVEMIQRFTPTHPAVAALTAQINLLQAQGTSLDKQVIRLPDTEQSALRLLRDVRVDTELYTNLLDAAQQLRIVKAGEVGNVRVVDYAVADDVPVRPRRVMTVGLAAVLGLVIGTVAAFVRKTLFGGVEHSEEIEEALGLPVYAVVPHSEAQIQLWRNVRRGHQGQNVLAASAPEDVAVEGIRSLRTALEFGLLEAPNNIVMITGPRPEVGKSFMAVNLSAVLASSSKRVLLVDADMRRGDAHTYLGVNRNPGLSDAIGGRDIEGTVLHDVLPGLDFLPKGTLPPNPAELLMSERFKSMLEYFSTRYDIVIVDTPPVLAVTDAALIGKFAGTTLLVVRHGRNPMSEIAETAKRLRNGGVMVKGVLFSDVPQRRIGYGAYYSGYYGYQSSTE</sequence>
<evidence type="ECO:0000256" key="13">
    <source>
        <dbReference type="ARBA" id="ARBA00023169"/>
    </source>
</evidence>
<dbReference type="InterPro" id="IPR032807">
    <property type="entry name" value="GNVR"/>
</dbReference>
<keyword evidence="12" id="KW-0829">Tyrosine-protein kinase</keyword>
<evidence type="ECO:0000256" key="2">
    <source>
        <dbReference type="ARBA" id="ARBA00008883"/>
    </source>
</evidence>
<dbReference type="GO" id="GO:0004713">
    <property type="term" value="F:protein tyrosine kinase activity"/>
    <property type="evidence" value="ECO:0007669"/>
    <property type="project" value="UniProtKB-KW"/>
</dbReference>
<comment type="catalytic activity">
    <reaction evidence="14">
        <text>L-tyrosyl-[protein] + ATP = O-phospho-L-tyrosyl-[protein] + ADP + H(+)</text>
        <dbReference type="Rhea" id="RHEA:10596"/>
        <dbReference type="Rhea" id="RHEA-COMP:10136"/>
        <dbReference type="Rhea" id="RHEA-COMP:20101"/>
        <dbReference type="ChEBI" id="CHEBI:15378"/>
        <dbReference type="ChEBI" id="CHEBI:30616"/>
        <dbReference type="ChEBI" id="CHEBI:46858"/>
        <dbReference type="ChEBI" id="CHEBI:61978"/>
        <dbReference type="ChEBI" id="CHEBI:456216"/>
    </reaction>
</comment>
<evidence type="ECO:0000256" key="16">
    <source>
        <dbReference type="ARBA" id="ARBA00067833"/>
    </source>
</evidence>